<dbReference type="eggNOG" id="ENOG502SGD4">
    <property type="taxonomic scope" value="Eukaryota"/>
</dbReference>
<proteinExistence type="predicted"/>
<dbReference type="GeneID" id="19897148"/>
<dbReference type="AlphaFoldDB" id="M7PC16"/>
<evidence type="ECO:0000313" key="2">
    <source>
        <dbReference type="Proteomes" id="UP000011958"/>
    </source>
</evidence>
<name>M7PC16_PNEMU</name>
<accession>M7PC16</accession>
<dbReference type="PANTHER" id="PTHR28158:SF1">
    <property type="entry name" value="SMALL RIBOSOMAL SUBUNIT PROTEIN MS45"/>
    <property type="match status" value="1"/>
</dbReference>
<dbReference type="GO" id="GO:0003735">
    <property type="term" value="F:structural constituent of ribosome"/>
    <property type="evidence" value="ECO:0007669"/>
    <property type="project" value="TreeGrafter"/>
</dbReference>
<dbReference type="EMBL" id="AFWA02000016">
    <property type="protein sequence ID" value="EMR08019.1"/>
    <property type="molecule type" value="Genomic_DNA"/>
</dbReference>
<dbReference type="GO" id="GO:0005763">
    <property type="term" value="C:mitochondrial small ribosomal subunit"/>
    <property type="evidence" value="ECO:0007669"/>
    <property type="project" value="TreeGrafter"/>
</dbReference>
<evidence type="ECO:0000313" key="1">
    <source>
        <dbReference type="EMBL" id="EMR08019.1"/>
    </source>
</evidence>
<dbReference type="RefSeq" id="XP_007875551.1">
    <property type="nucleotide sequence ID" value="XM_007877360.1"/>
</dbReference>
<dbReference type="VEuPathDB" id="FungiDB:PNEG_03461"/>
<dbReference type="STRING" id="1069680.M7PC16"/>
<keyword evidence="2" id="KW-1185">Reference proteome</keyword>
<dbReference type="HOGENOM" id="CLU_943720_0_0_1"/>
<sequence>MILKILRKRQANTMSRLENVSLCILKKIRHFYTEKACNENAKLGSKKENRNLKSNDKKKIQNKKRFSEQSDYIKWLVDPMEGGQYIKPLSKAGTNFIHQKEYPYPLNPKFKPQPPLSLEARRNIGEKWKQGKSLREISDMFGISVIRVEAVLRLLELESKWRQEERTLDSYAQTMHHMLGSATNQSFNEPPFFVFTPSETQNFTLIHENSEFTSKDAADELQRCLYSDFKEKVIQFQSNTFLHNKHDISNKELKLQKEIINSISEKNRFDLKVVDSYTGNIWLLSKGLLKQIKIK</sequence>
<dbReference type="InterPro" id="IPR021036">
    <property type="entry name" value="Ribosomal_mS45"/>
</dbReference>
<comment type="caution">
    <text evidence="1">The sequence shown here is derived from an EMBL/GenBank/DDBJ whole genome shotgun (WGS) entry which is preliminary data.</text>
</comment>
<gene>
    <name evidence="1" type="ORF">PNEG_03461</name>
</gene>
<dbReference type="Proteomes" id="UP000011958">
    <property type="component" value="Unassembled WGS sequence"/>
</dbReference>
<organism evidence="1 2">
    <name type="scientific">Pneumocystis murina (strain B123)</name>
    <name type="common">Mouse pneumocystis pneumonia agent</name>
    <name type="synonym">Pneumocystis carinii f. sp. muris</name>
    <dbReference type="NCBI Taxonomy" id="1069680"/>
    <lineage>
        <taxon>Eukaryota</taxon>
        <taxon>Fungi</taxon>
        <taxon>Dikarya</taxon>
        <taxon>Ascomycota</taxon>
        <taxon>Taphrinomycotina</taxon>
        <taxon>Pneumocystomycetes</taxon>
        <taxon>Pneumocystaceae</taxon>
        <taxon>Pneumocystis</taxon>
    </lineage>
</organism>
<dbReference type="GO" id="GO:0032543">
    <property type="term" value="P:mitochondrial translation"/>
    <property type="evidence" value="ECO:0007669"/>
    <property type="project" value="TreeGrafter"/>
</dbReference>
<reference evidence="2" key="1">
    <citation type="journal article" date="2016" name="Nat. Commun.">
        <title>Genome analysis of three Pneumocystis species reveals adaptation mechanisms to life exclusively in mammalian hosts.</title>
        <authorList>
            <person name="Ma L."/>
            <person name="Chen Z."/>
            <person name="Huang D.W."/>
            <person name="Kutty G."/>
            <person name="Ishihara M."/>
            <person name="Wang H."/>
            <person name="Abouelleil A."/>
            <person name="Bishop L."/>
            <person name="Davey E."/>
            <person name="Deng R."/>
            <person name="Deng X."/>
            <person name="Fan L."/>
            <person name="Fantoni G."/>
            <person name="Fitzgerald M."/>
            <person name="Gogineni E."/>
            <person name="Goldberg J.M."/>
            <person name="Handley G."/>
            <person name="Hu X."/>
            <person name="Huber C."/>
            <person name="Jiao X."/>
            <person name="Jones K."/>
            <person name="Levin J.Z."/>
            <person name="Liu Y."/>
            <person name="Macdonald P."/>
            <person name="Melnikov A."/>
            <person name="Raley C."/>
            <person name="Sassi M."/>
            <person name="Sherman B.T."/>
            <person name="Song X."/>
            <person name="Sykes S."/>
            <person name="Tran B."/>
            <person name="Walsh L."/>
            <person name="Xia Y."/>
            <person name="Yang J."/>
            <person name="Young S."/>
            <person name="Zeng Q."/>
            <person name="Zheng X."/>
            <person name="Stephens R."/>
            <person name="Nusbaum C."/>
            <person name="Birren B.W."/>
            <person name="Azadi P."/>
            <person name="Lempicki R.A."/>
            <person name="Cuomo C.A."/>
            <person name="Kovacs J.A."/>
        </authorList>
    </citation>
    <scope>NUCLEOTIDE SEQUENCE [LARGE SCALE GENOMIC DNA]</scope>
    <source>
        <strain evidence="2">B123</strain>
    </source>
</reference>
<dbReference type="Pfam" id="PF12298">
    <property type="entry name" value="Bot1p"/>
    <property type="match status" value="1"/>
</dbReference>
<dbReference type="OrthoDB" id="2093409at2759"/>
<protein>
    <submittedName>
        <fullName evidence="1">Uncharacterized protein</fullName>
    </submittedName>
</protein>
<dbReference type="PANTHER" id="PTHR28158">
    <property type="entry name" value="37S RIBOSOMAL PROTEIN S35, MITOCHONDRIAL"/>
    <property type="match status" value="1"/>
</dbReference>